<protein>
    <submittedName>
        <fullName evidence="1">Uncharacterized protein</fullName>
    </submittedName>
</protein>
<organism evidence="1">
    <name type="scientific">Anguilla anguilla</name>
    <name type="common">European freshwater eel</name>
    <name type="synonym">Muraena anguilla</name>
    <dbReference type="NCBI Taxonomy" id="7936"/>
    <lineage>
        <taxon>Eukaryota</taxon>
        <taxon>Metazoa</taxon>
        <taxon>Chordata</taxon>
        <taxon>Craniata</taxon>
        <taxon>Vertebrata</taxon>
        <taxon>Euteleostomi</taxon>
        <taxon>Actinopterygii</taxon>
        <taxon>Neopterygii</taxon>
        <taxon>Teleostei</taxon>
        <taxon>Anguilliformes</taxon>
        <taxon>Anguillidae</taxon>
        <taxon>Anguilla</taxon>
    </lineage>
</organism>
<dbReference type="AlphaFoldDB" id="A0A0E9V224"/>
<dbReference type="EMBL" id="GBXM01036383">
    <property type="protein sequence ID" value="JAH72194.1"/>
    <property type="molecule type" value="Transcribed_RNA"/>
</dbReference>
<reference evidence="1" key="1">
    <citation type="submission" date="2014-11" db="EMBL/GenBank/DDBJ databases">
        <authorList>
            <person name="Amaro Gonzalez C."/>
        </authorList>
    </citation>
    <scope>NUCLEOTIDE SEQUENCE</scope>
</reference>
<evidence type="ECO:0000313" key="1">
    <source>
        <dbReference type="EMBL" id="JAH72194.1"/>
    </source>
</evidence>
<reference evidence="1" key="2">
    <citation type="journal article" date="2015" name="Fish Shellfish Immunol.">
        <title>Early steps in the European eel (Anguilla anguilla)-Vibrio vulnificus interaction in the gills: Role of the RtxA13 toxin.</title>
        <authorList>
            <person name="Callol A."/>
            <person name="Pajuelo D."/>
            <person name="Ebbesson L."/>
            <person name="Teles M."/>
            <person name="MacKenzie S."/>
            <person name="Amaro C."/>
        </authorList>
    </citation>
    <scope>NUCLEOTIDE SEQUENCE</scope>
</reference>
<proteinExistence type="predicted"/>
<sequence>MLIKSNLSYSIQFTFQEELGNQKMTWVLPSIMGYCCFKHTT</sequence>
<name>A0A0E9V224_ANGAN</name>
<accession>A0A0E9V224</accession>